<dbReference type="InterPro" id="IPR002744">
    <property type="entry name" value="MIP18-like"/>
</dbReference>
<feature type="domain" description="MIP18 family-like" evidence="3">
    <location>
        <begin position="2"/>
        <end position="73"/>
    </location>
</feature>
<dbReference type="InterPro" id="IPR033756">
    <property type="entry name" value="YlxH/NBP35"/>
</dbReference>
<dbReference type="Proteomes" id="UP000736856">
    <property type="component" value="Unassembled WGS sequence"/>
</dbReference>
<proteinExistence type="predicted"/>
<dbReference type="PANTHER" id="PTHR42961">
    <property type="entry name" value="IRON-SULFUR PROTEIN NUBPL"/>
    <property type="match status" value="1"/>
</dbReference>
<sequence>MKERILDSLKVLHVPGEERNIVDMDRVSDICIVQNKAYLSITVSHNVAHQLQSLRIEAERIIKNIPEISDAIVTLTESKKAQKQTYSPLHNIGAFVAVASGKGGVGKSTTTVNLACALNRQGKKIAILDADVYGPSIPKLLRLSGKAEMVDKKYLKPMENYGIKIMSIGSLVEEDVAMIWRGPMIQSALMQMLHNVSWGKFEFNFSFKK</sequence>
<dbReference type="SUPFAM" id="SSF117916">
    <property type="entry name" value="Fe-S cluster assembly (FSCA) domain-like"/>
    <property type="match status" value="1"/>
</dbReference>
<protein>
    <submittedName>
        <fullName evidence="4">MRP family ATP-binding protein</fullName>
    </submittedName>
</protein>
<evidence type="ECO:0000313" key="4">
    <source>
        <dbReference type="EMBL" id="MBL0848763.1"/>
    </source>
</evidence>
<evidence type="ECO:0000256" key="2">
    <source>
        <dbReference type="ARBA" id="ARBA00022840"/>
    </source>
</evidence>
<dbReference type="PANTHER" id="PTHR42961:SF2">
    <property type="entry name" value="IRON-SULFUR PROTEIN NUBPL"/>
    <property type="match status" value="1"/>
</dbReference>
<evidence type="ECO:0000313" key="5">
    <source>
        <dbReference type="Proteomes" id="UP000736856"/>
    </source>
</evidence>
<dbReference type="Pfam" id="PF01883">
    <property type="entry name" value="FeS_assembly_P"/>
    <property type="match status" value="1"/>
</dbReference>
<dbReference type="GO" id="GO:0051539">
    <property type="term" value="F:4 iron, 4 sulfur cluster binding"/>
    <property type="evidence" value="ECO:0007669"/>
    <property type="project" value="TreeGrafter"/>
</dbReference>
<dbReference type="EMBL" id="SEOL01000002">
    <property type="protein sequence ID" value="MBL0848763.1"/>
    <property type="molecule type" value="Genomic_DNA"/>
</dbReference>
<gene>
    <name evidence="4" type="ORF">EU981_01475</name>
</gene>
<dbReference type="GO" id="GO:0016226">
    <property type="term" value="P:iron-sulfur cluster assembly"/>
    <property type="evidence" value="ECO:0007669"/>
    <property type="project" value="InterPro"/>
</dbReference>
<dbReference type="AlphaFoldDB" id="A0A937AC33"/>
<dbReference type="SUPFAM" id="SSF52540">
    <property type="entry name" value="P-loop containing nucleoside triphosphate hydrolases"/>
    <property type="match status" value="1"/>
</dbReference>
<dbReference type="InterPro" id="IPR034904">
    <property type="entry name" value="FSCA_dom_sf"/>
</dbReference>
<evidence type="ECO:0000256" key="1">
    <source>
        <dbReference type="ARBA" id="ARBA00022741"/>
    </source>
</evidence>
<keyword evidence="1" id="KW-0547">Nucleotide-binding</keyword>
<dbReference type="Pfam" id="PF10609">
    <property type="entry name" value="ParA"/>
    <property type="match status" value="1"/>
</dbReference>
<dbReference type="Gene3D" id="3.30.300.130">
    <property type="entry name" value="Fe-S cluster assembly (FSCA)"/>
    <property type="match status" value="1"/>
</dbReference>
<comment type="caution">
    <text evidence="4">The sequence shown here is derived from an EMBL/GenBank/DDBJ whole genome shotgun (WGS) entry which is preliminary data.</text>
</comment>
<evidence type="ECO:0000259" key="3">
    <source>
        <dbReference type="Pfam" id="PF01883"/>
    </source>
</evidence>
<dbReference type="InterPro" id="IPR044304">
    <property type="entry name" value="NUBPL-like"/>
</dbReference>
<name>A0A937AC33_9HYPH</name>
<keyword evidence="2 4" id="KW-0067">ATP-binding</keyword>
<dbReference type="Gene3D" id="3.40.50.300">
    <property type="entry name" value="P-loop containing nucleotide triphosphate hydrolases"/>
    <property type="match status" value="1"/>
</dbReference>
<dbReference type="GO" id="GO:0005524">
    <property type="term" value="F:ATP binding"/>
    <property type="evidence" value="ECO:0007669"/>
    <property type="project" value="UniProtKB-KW"/>
</dbReference>
<accession>A0A937AC33</accession>
<dbReference type="InterPro" id="IPR027417">
    <property type="entry name" value="P-loop_NTPase"/>
</dbReference>
<organism evidence="4 5">
    <name type="scientific">Candidatus Liberibacter ctenarytainae</name>
    <dbReference type="NCBI Taxonomy" id="2020335"/>
    <lineage>
        <taxon>Bacteria</taxon>
        <taxon>Pseudomonadati</taxon>
        <taxon>Pseudomonadota</taxon>
        <taxon>Alphaproteobacteria</taxon>
        <taxon>Hyphomicrobiales</taxon>
        <taxon>Rhizobiaceae</taxon>
        <taxon>Liberibacter</taxon>
    </lineage>
</organism>
<reference evidence="4" key="1">
    <citation type="submission" date="2019-02" db="EMBL/GenBank/DDBJ databases">
        <title>A novel Candidatus Liberibacter species associated with the New Zealand native fuchsia psyllid, Ctenarytaina fuchsiae.</title>
        <authorList>
            <person name="Thompson S.M."/>
            <person name="Jorgensen N."/>
            <person name="David C."/>
            <person name="Bulman S.R."/>
            <person name="Smith G.R."/>
        </authorList>
    </citation>
    <scope>NUCLEOTIDE SEQUENCE</scope>
    <source>
        <strain evidence="4">Oxford</strain>
    </source>
</reference>